<accession>A0ABY1PKA3</accession>
<dbReference type="PANTHER" id="PTHR44169">
    <property type="entry name" value="NADPH-DEPENDENT 1-ACYLDIHYDROXYACETONE PHOSPHATE REDUCTASE"/>
    <property type="match status" value="1"/>
</dbReference>
<organism evidence="4 5">
    <name type="scientific">Shimia sagamensis</name>
    <dbReference type="NCBI Taxonomy" id="1566352"/>
    <lineage>
        <taxon>Bacteria</taxon>
        <taxon>Pseudomonadati</taxon>
        <taxon>Pseudomonadota</taxon>
        <taxon>Alphaproteobacteria</taxon>
        <taxon>Rhodobacterales</taxon>
        <taxon>Roseobacteraceae</taxon>
    </lineage>
</organism>
<dbReference type="SUPFAM" id="SSF51735">
    <property type="entry name" value="NAD(P)-binding Rossmann-fold domains"/>
    <property type="match status" value="1"/>
</dbReference>
<dbReference type="PRINTS" id="PR00080">
    <property type="entry name" value="SDRFAMILY"/>
</dbReference>
<gene>
    <name evidence="4" type="ORF">SAMN06265373_11248</name>
</gene>
<evidence type="ECO:0000256" key="2">
    <source>
        <dbReference type="ARBA" id="ARBA00023002"/>
    </source>
</evidence>
<dbReference type="PROSITE" id="PS00061">
    <property type="entry name" value="ADH_SHORT"/>
    <property type="match status" value="1"/>
</dbReference>
<evidence type="ECO:0000256" key="3">
    <source>
        <dbReference type="RuleBase" id="RU000363"/>
    </source>
</evidence>
<proteinExistence type="inferred from homology"/>
<sequence length="277" mass="30709">MPKRSILITGCSSGIGLAAAHCLRARGWHVFASCRSADDCARLIEDGFDSPQIELRDGASICSGLQEVLETTGGTLDALFNNGARGMPGAVEDLPTDALRDLMESNVVGWHDLTRQVIPVMRAQGHGRIVQNSSVLGYVAMRYRGAYVASKHALEGLTDSLRIELRDTPIHVSLIQPGPITSDMRRNNAKQFFEWIDWENSVFAEDYRQGLVKRFSEKNEGLDPFELPAEAVCKKLIHALEAPRPRARYRVTTPAHIMNGLRRMLPTTLLDWMVAKG</sequence>
<comment type="caution">
    <text evidence="4">The sequence shown here is derived from an EMBL/GenBank/DDBJ whole genome shotgun (WGS) entry which is preliminary data.</text>
</comment>
<keyword evidence="2" id="KW-0560">Oxidoreductase</keyword>
<name>A0ABY1PKA3_9RHOB</name>
<reference evidence="4 5" key="1">
    <citation type="submission" date="2017-05" db="EMBL/GenBank/DDBJ databases">
        <authorList>
            <person name="Varghese N."/>
            <person name="Submissions S."/>
        </authorList>
    </citation>
    <scope>NUCLEOTIDE SEQUENCE [LARGE SCALE GENOMIC DNA]</scope>
    <source>
        <strain evidence="4 5">DSM 29734</strain>
    </source>
</reference>
<evidence type="ECO:0000256" key="1">
    <source>
        <dbReference type="ARBA" id="ARBA00006484"/>
    </source>
</evidence>
<protein>
    <submittedName>
        <fullName evidence="4">Short-chain dehydrogenase</fullName>
    </submittedName>
</protein>
<dbReference type="Gene3D" id="3.40.50.720">
    <property type="entry name" value="NAD(P)-binding Rossmann-like Domain"/>
    <property type="match status" value="1"/>
</dbReference>
<dbReference type="CDD" id="cd05374">
    <property type="entry name" value="17beta-HSD-like_SDR_c"/>
    <property type="match status" value="1"/>
</dbReference>
<dbReference type="PANTHER" id="PTHR44169:SF6">
    <property type="entry name" value="NADPH-DEPENDENT 1-ACYLDIHYDROXYACETONE PHOSPHATE REDUCTASE"/>
    <property type="match status" value="1"/>
</dbReference>
<keyword evidence="5" id="KW-1185">Reference proteome</keyword>
<evidence type="ECO:0000313" key="4">
    <source>
        <dbReference type="EMBL" id="SMP35884.1"/>
    </source>
</evidence>
<evidence type="ECO:0000313" key="5">
    <source>
        <dbReference type="Proteomes" id="UP001157961"/>
    </source>
</evidence>
<dbReference type="InterPro" id="IPR036291">
    <property type="entry name" value="NAD(P)-bd_dom_sf"/>
</dbReference>
<dbReference type="Proteomes" id="UP001157961">
    <property type="component" value="Unassembled WGS sequence"/>
</dbReference>
<comment type="similarity">
    <text evidence="1 3">Belongs to the short-chain dehydrogenases/reductases (SDR) family.</text>
</comment>
<dbReference type="Pfam" id="PF00106">
    <property type="entry name" value="adh_short"/>
    <property type="match status" value="1"/>
</dbReference>
<dbReference type="InterPro" id="IPR002347">
    <property type="entry name" value="SDR_fam"/>
</dbReference>
<dbReference type="EMBL" id="FXTY01000012">
    <property type="protein sequence ID" value="SMP35884.1"/>
    <property type="molecule type" value="Genomic_DNA"/>
</dbReference>
<dbReference type="PRINTS" id="PR00081">
    <property type="entry name" value="GDHRDH"/>
</dbReference>
<dbReference type="RefSeq" id="WP_283427935.1">
    <property type="nucleotide sequence ID" value="NZ_FXTY01000012.1"/>
</dbReference>
<dbReference type="InterPro" id="IPR020904">
    <property type="entry name" value="Sc_DH/Rdtase_CS"/>
</dbReference>